<dbReference type="AlphaFoldDB" id="A0AB34X0H0"/>
<dbReference type="Proteomes" id="UP000070572">
    <property type="component" value="Unassembled WGS sequence"/>
</dbReference>
<dbReference type="EMBL" id="LSDN01000012">
    <property type="protein sequence ID" value="KXB81235.1"/>
    <property type="molecule type" value="Genomic_DNA"/>
</dbReference>
<organism evidence="1 2">
    <name type="scientific">Varibaculum cambriense</name>
    <dbReference type="NCBI Taxonomy" id="184870"/>
    <lineage>
        <taxon>Bacteria</taxon>
        <taxon>Bacillati</taxon>
        <taxon>Actinomycetota</taxon>
        <taxon>Actinomycetes</taxon>
        <taxon>Actinomycetales</taxon>
        <taxon>Actinomycetaceae</taxon>
        <taxon>Varibaculum</taxon>
    </lineage>
</organism>
<gene>
    <name evidence="1" type="ORF">HMPREF1862_00596</name>
</gene>
<reference evidence="1 2" key="1">
    <citation type="submission" date="2016-01" db="EMBL/GenBank/DDBJ databases">
        <authorList>
            <person name="Mitreva M."/>
            <person name="Pepin K.H."/>
            <person name="Mihindukulasuriya K.A."/>
            <person name="Fulton R."/>
            <person name="Fronick C."/>
            <person name="O'Laughlin M."/>
            <person name="Miner T."/>
            <person name="Herter B."/>
            <person name="Rosa B.A."/>
            <person name="Cordes M."/>
            <person name="Tomlinson C."/>
            <person name="Wollam A."/>
            <person name="Palsikar V.B."/>
            <person name="Mardis E.R."/>
            <person name="Wilson R.K."/>
        </authorList>
    </citation>
    <scope>NUCLEOTIDE SEQUENCE [LARGE SCALE GENOMIC DNA]</scope>
    <source>
        <strain evidence="1 2">DNF00696</strain>
    </source>
</reference>
<evidence type="ECO:0000313" key="2">
    <source>
        <dbReference type="Proteomes" id="UP000070572"/>
    </source>
</evidence>
<name>A0AB34X0H0_9ACTO</name>
<comment type="caution">
    <text evidence="1">The sequence shown here is derived from an EMBL/GenBank/DDBJ whole genome shotgun (WGS) entry which is preliminary data.</text>
</comment>
<protein>
    <submittedName>
        <fullName evidence="1">Uncharacterized protein</fullName>
    </submittedName>
</protein>
<proteinExistence type="predicted"/>
<evidence type="ECO:0000313" key="1">
    <source>
        <dbReference type="EMBL" id="KXB81235.1"/>
    </source>
</evidence>
<accession>A0AB34X0H0</accession>
<sequence length="274" mass="31259">MGSMSSNLVFGPPSTPKGCERGDINVGKVLSRHPCPSGGDLKKYEHAKCADISSGQWWVSEKKVLEDGALVVTYCYREGFVRERYDKDGNLLEQDFLDENLKQAKSTKGWFSKHWYPNGDFFVREKGFPDRDLSEEDRLVILQAIKENGQDFPLWESFHPNGARARIVYCCIRGGEMYLLLESWNKDHKLEGYFFTDLEGRYCSPENTPTCCRCFEGGIVEVDYGVVRGGKTVFHRTNGPAMSTLYAPGEEYGRYFLEGIEYTKAEWEEKVGRA</sequence>